<evidence type="ECO:0000256" key="5">
    <source>
        <dbReference type="ARBA" id="ARBA00023180"/>
    </source>
</evidence>
<evidence type="ECO:0000256" key="4">
    <source>
        <dbReference type="ARBA" id="ARBA00022729"/>
    </source>
</evidence>
<dbReference type="FunFam" id="1.10.238.20:FF:000001">
    <property type="entry name" value="General odorant-binding protein lush"/>
    <property type="match status" value="1"/>
</dbReference>
<feature type="chain" id="PRO_5043642260" evidence="7">
    <location>
        <begin position="19"/>
        <end position="135"/>
    </location>
</feature>
<dbReference type="Proteomes" id="UP001159042">
    <property type="component" value="Unassembled WGS sequence"/>
</dbReference>
<name>A0AAV8WCC7_9CUCU</name>
<dbReference type="EMBL" id="JANEYG010000003">
    <property type="protein sequence ID" value="KAJ8924164.1"/>
    <property type="molecule type" value="Genomic_DNA"/>
</dbReference>
<protein>
    <submittedName>
        <fullName evidence="8">Uncharacterized protein</fullName>
    </submittedName>
</protein>
<dbReference type="GO" id="GO:0005615">
    <property type="term" value="C:extracellular space"/>
    <property type="evidence" value="ECO:0007669"/>
    <property type="project" value="TreeGrafter"/>
</dbReference>
<gene>
    <name evidence="8" type="ORF">NQ315_006948</name>
</gene>
<dbReference type="PANTHER" id="PTHR11857:SF43">
    <property type="entry name" value="GEO07291P1-RELATED"/>
    <property type="match status" value="1"/>
</dbReference>
<accession>A0AAV8WCC7</accession>
<dbReference type="SUPFAM" id="SSF47565">
    <property type="entry name" value="Insect pheromone/odorant-binding proteins"/>
    <property type="match status" value="1"/>
</dbReference>
<dbReference type="Pfam" id="PF01395">
    <property type="entry name" value="PBP_GOBP"/>
    <property type="match status" value="1"/>
</dbReference>
<comment type="function">
    <text evidence="6">May be a carrier protein for lipids.</text>
</comment>
<keyword evidence="9" id="KW-1185">Reference proteome</keyword>
<evidence type="ECO:0000256" key="6">
    <source>
        <dbReference type="ARBA" id="ARBA00056866"/>
    </source>
</evidence>
<dbReference type="GO" id="GO:0005549">
    <property type="term" value="F:odorant binding"/>
    <property type="evidence" value="ECO:0007669"/>
    <property type="project" value="InterPro"/>
</dbReference>
<dbReference type="PANTHER" id="PTHR11857">
    <property type="entry name" value="ODORANT BINDING PROTEIN-RELATED"/>
    <property type="match status" value="1"/>
</dbReference>
<organism evidence="8 9">
    <name type="scientific">Exocentrus adspersus</name>
    <dbReference type="NCBI Taxonomy" id="1586481"/>
    <lineage>
        <taxon>Eukaryota</taxon>
        <taxon>Metazoa</taxon>
        <taxon>Ecdysozoa</taxon>
        <taxon>Arthropoda</taxon>
        <taxon>Hexapoda</taxon>
        <taxon>Insecta</taxon>
        <taxon>Pterygota</taxon>
        <taxon>Neoptera</taxon>
        <taxon>Endopterygota</taxon>
        <taxon>Coleoptera</taxon>
        <taxon>Polyphaga</taxon>
        <taxon>Cucujiformia</taxon>
        <taxon>Chrysomeloidea</taxon>
        <taxon>Cerambycidae</taxon>
        <taxon>Lamiinae</taxon>
        <taxon>Acanthocinini</taxon>
        <taxon>Exocentrus</taxon>
    </lineage>
</organism>
<dbReference type="SMART" id="SM00708">
    <property type="entry name" value="PhBP"/>
    <property type="match status" value="1"/>
</dbReference>
<evidence type="ECO:0000313" key="8">
    <source>
        <dbReference type="EMBL" id="KAJ8924164.1"/>
    </source>
</evidence>
<comment type="caution">
    <text evidence="8">The sequence shown here is derived from an EMBL/GenBank/DDBJ whole genome shotgun (WGS) entry which is preliminary data.</text>
</comment>
<reference evidence="8 9" key="1">
    <citation type="journal article" date="2023" name="Insect Mol. Biol.">
        <title>Genome sequencing provides insights into the evolution of gene families encoding plant cell wall-degrading enzymes in longhorned beetles.</title>
        <authorList>
            <person name="Shin N.R."/>
            <person name="Okamura Y."/>
            <person name="Kirsch R."/>
            <person name="Pauchet Y."/>
        </authorList>
    </citation>
    <scope>NUCLEOTIDE SEQUENCE [LARGE SCALE GENOMIC DNA]</scope>
    <source>
        <strain evidence="8">EAD_L_NR</strain>
    </source>
</reference>
<evidence type="ECO:0000256" key="7">
    <source>
        <dbReference type="SAM" id="SignalP"/>
    </source>
</evidence>
<comment type="similarity">
    <text evidence="2">Belongs to the PBP/GOBP family.</text>
</comment>
<dbReference type="Gene3D" id="1.10.238.20">
    <property type="entry name" value="Pheromone/general odorant binding protein domain"/>
    <property type="match status" value="1"/>
</dbReference>
<dbReference type="CDD" id="cd23992">
    <property type="entry name" value="PBP_GOBP"/>
    <property type="match status" value="1"/>
</dbReference>
<evidence type="ECO:0000313" key="9">
    <source>
        <dbReference type="Proteomes" id="UP001159042"/>
    </source>
</evidence>
<dbReference type="InterPro" id="IPR036728">
    <property type="entry name" value="PBP_GOBP_sf"/>
</dbReference>
<evidence type="ECO:0000256" key="3">
    <source>
        <dbReference type="ARBA" id="ARBA00022525"/>
    </source>
</evidence>
<evidence type="ECO:0000256" key="1">
    <source>
        <dbReference type="ARBA" id="ARBA00004613"/>
    </source>
</evidence>
<sequence>MKLTVGILCLAAVAIARANLTEEQIEKLKGYHKDCAGETGVDVELVTKARKGEFSEDAKFKDHLFCVAKKIGIMTADGDIQKDVLKTKLSSAINDEAAAEKLIEECALKKDTPQETAFDTVQCYYVKTPTHISIV</sequence>
<feature type="signal peptide" evidence="7">
    <location>
        <begin position="1"/>
        <end position="18"/>
    </location>
</feature>
<dbReference type="InterPro" id="IPR006170">
    <property type="entry name" value="PBP/GOBP"/>
</dbReference>
<dbReference type="GO" id="GO:0007608">
    <property type="term" value="P:sensory perception of smell"/>
    <property type="evidence" value="ECO:0007669"/>
    <property type="project" value="TreeGrafter"/>
</dbReference>
<proteinExistence type="inferred from homology"/>
<keyword evidence="5" id="KW-0325">Glycoprotein</keyword>
<dbReference type="AlphaFoldDB" id="A0AAV8WCC7"/>
<keyword evidence="4 7" id="KW-0732">Signal</keyword>
<keyword evidence="3" id="KW-0964">Secreted</keyword>
<evidence type="ECO:0000256" key="2">
    <source>
        <dbReference type="ARBA" id="ARBA00008098"/>
    </source>
</evidence>
<comment type="subcellular location">
    <subcellularLocation>
        <location evidence="1">Secreted</location>
    </subcellularLocation>
</comment>